<keyword evidence="2" id="KW-1185">Reference proteome</keyword>
<name>A0A191WEV9_9MICO</name>
<dbReference type="STRING" id="453304.ATC03_08885"/>
<reference evidence="2" key="2">
    <citation type="submission" date="2016-01" db="EMBL/GenBank/DDBJ databases">
        <title>Complete genome sequence of Agromyces aureus AR33T and comparison with related organisms.</title>
        <authorList>
            <person name="Corretto E."/>
            <person name="Antonielli L."/>
            <person name="Sessitsch A."/>
            <person name="Brader G."/>
        </authorList>
    </citation>
    <scope>NUCLEOTIDE SEQUENCE [LARGE SCALE GENOMIC DNA]</scope>
    <source>
        <strain evidence="2">AR33</strain>
    </source>
</reference>
<proteinExistence type="predicted"/>
<evidence type="ECO:0000313" key="1">
    <source>
        <dbReference type="EMBL" id="ANJ26815.1"/>
    </source>
</evidence>
<dbReference type="AlphaFoldDB" id="A0A191WEV9"/>
<evidence type="ECO:0000313" key="2">
    <source>
        <dbReference type="Proteomes" id="UP000078437"/>
    </source>
</evidence>
<dbReference type="RefSeq" id="WP_067875787.1">
    <property type="nucleotide sequence ID" value="NZ_CP013979.1"/>
</dbReference>
<sequence length="145" mass="15541">MGAPLADPARLGSWLGLGPLDGDNLTRATEVIGTISDLVRGEARQNDWTLETVPANIAAIVLMVSVECWVNPDNKTSVTIEEITRRWEQGDLFSASQLATIRSCRPGQSSGLSTIGTTRGYHSPTVQLSAVEGGNPVRLYDGRGY</sequence>
<gene>
    <name evidence="1" type="ORF">ATC03_08885</name>
</gene>
<dbReference type="OrthoDB" id="5116600at2"/>
<accession>A0A191WEV9</accession>
<dbReference type="EMBL" id="CP013979">
    <property type="protein sequence ID" value="ANJ26815.1"/>
    <property type="molecule type" value="Genomic_DNA"/>
</dbReference>
<dbReference type="Proteomes" id="UP000078437">
    <property type="component" value="Chromosome"/>
</dbReference>
<organism evidence="1 2">
    <name type="scientific">Agromyces aureus</name>
    <dbReference type="NCBI Taxonomy" id="453304"/>
    <lineage>
        <taxon>Bacteria</taxon>
        <taxon>Bacillati</taxon>
        <taxon>Actinomycetota</taxon>
        <taxon>Actinomycetes</taxon>
        <taxon>Micrococcales</taxon>
        <taxon>Microbacteriaceae</taxon>
        <taxon>Agromyces</taxon>
    </lineage>
</organism>
<dbReference type="KEGG" id="agy:ATC03_08885"/>
<reference evidence="1 2" key="1">
    <citation type="journal article" date="2016" name="Int. J. Syst. Evol. Microbiol.">
        <title>Agromyces aureus sp. nov., isolated from the rhizosphere of Salix caprea L. grown in a heavy-metal-contaminated soil.</title>
        <authorList>
            <person name="Corretto E."/>
            <person name="Antonielli L."/>
            <person name="Sessitsch A."/>
            <person name="Compant S."/>
            <person name="Gorfer M."/>
            <person name="Kuffner M."/>
            <person name="Brader G."/>
        </authorList>
    </citation>
    <scope>NUCLEOTIDE SEQUENCE [LARGE SCALE GENOMIC DNA]</scope>
    <source>
        <strain evidence="1 2">AR33</strain>
    </source>
</reference>
<protein>
    <submittedName>
        <fullName evidence="1">Uncharacterized protein</fullName>
    </submittedName>
</protein>